<evidence type="ECO:0000313" key="3">
    <source>
        <dbReference type="Proteomes" id="UP000509684"/>
    </source>
</evidence>
<sequence length="68" mass="7014">MGRSEGSQSRRVGCGGPRGARQQGGGLFVAGSERVADEDGNVVGQQHPAERGVQAVRQGRPQSGGRRA</sequence>
<gene>
    <name evidence="2" type="ORF">HWD57_15170</name>
</gene>
<organism evidence="2 3">
    <name type="scientific">Candidatus Accumulibacter cognatus</name>
    <dbReference type="NCBI Taxonomy" id="2954383"/>
    <lineage>
        <taxon>Bacteria</taxon>
        <taxon>Pseudomonadati</taxon>
        <taxon>Pseudomonadota</taxon>
        <taxon>Betaproteobacteria</taxon>
        <taxon>Candidatus Accumulibacter</taxon>
    </lineage>
</organism>
<feature type="region of interest" description="Disordered" evidence="1">
    <location>
        <begin position="1"/>
        <end position="68"/>
    </location>
</feature>
<dbReference type="Proteomes" id="UP000509684">
    <property type="component" value="Chromosome"/>
</dbReference>
<name>A0A7D5SRE8_9PROT</name>
<accession>A0A7D5SRE8</accession>
<feature type="compositionally biased region" description="Polar residues" evidence="1">
    <location>
        <begin position="1"/>
        <end position="10"/>
    </location>
</feature>
<feature type="compositionally biased region" description="Gly residues" evidence="1">
    <location>
        <begin position="13"/>
        <end position="28"/>
    </location>
</feature>
<dbReference type="AlphaFoldDB" id="A0A7D5SRE8"/>
<reference evidence="2 3" key="1">
    <citation type="journal article" date="2019" name="Microbiome">
        <title>Annotated bacterial chromosomes from frame-shift-corrected long-read metagenomic data.</title>
        <authorList>
            <person name="Arumugam K."/>
            <person name="Bagci C."/>
            <person name="Bessarab I."/>
            <person name="Beier S."/>
            <person name="Buchfink B."/>
            <person name="Gorska A."/>
            <person name="Qiu G."/>
            <person name="Huson D.H."/>
            <person name="Williams R.B.H."/>
        </authorList>
    </citation>
    <scope>NUCLEOTIDE SEQUENCE [LARGE SCALE GENOMIC DNA]</scope>
    <source>
        <strain evidence="2">SSA1</strain>
    </source>
</reference>
<dbReference type="KEGG" id="acog:HWD57_15170"/>
<evidence type="ECO:0000256" key="1">
    <source>
        <dbReference type="SAM" id="MobiDB-lite"/>
    </source>
</evidence>
<protein>
    <submittedName>
        <fullName evidence="2">Uncharacterized protein</fullName>
    </submittedName>
</protein>
<evidence type="ECO:0000313" key="2">
    <source>
        <dbReference type="EMBL" id="QLH50983.1"/>
    </source>
</evidence>
<dbReference type="EMBL" id="CP058708">
    <property type="protein sequence ID" value="QLH50983.1"/>
    <property type="molecule type" value="Genomic_DNA"/>
</dbReference>
<proteinExistence type="predicted"/>